<evidence type="ECO:0000256" key="1">
    <source>
        <dbReference type="SAM" id="MobiDB-lite"/>
    </source>
</evidence>
<accession>A0A4Y2SV74</accession>
<proteinExistence type="predicted"/>
<feature type="region of interest" description="Disordered" evidence="1">
    <location>
        <begin position="55"/>
        <end position="117"/>
    </location>
</feature>
<feature type="compositionally biased region" description="Basic and acidic residues" evidence="1">
    <location>
        <begin position="70"/>
        <end position="80"/>
    </location>
</feature>
<dbReference type="AlphaFoldDB" id="A0A4Y2SV74"/>
<dbReference type="Proteomes" id="UP000499080">
    <property type="component" value="Unassembled WGS sequence"/>
</dbReference>
<comment type="caution">
    <text evidence="2">The sequence shown here is derived from an EMBL/GenBank/DDBJ whole genome shotgun (WGS) entry which is preliminary data.</text>
</comment>
<gene>
    <name evidence="2" type="ORF">AVEN_198876_1</name>
</gene>
<sequence>MRSRQISKHGFTSLVGTIMVGAGPLPVIVRVSYGKCRVMAGTIFIRPRSTAQNIKVTTDKTKQSTTSRYKHTDKNDREASWETDGSSSATYHRKEKASDCNRYIPPYTSEDRPSEVV</sequence>
<keyword evidence="3" id="KW-1185">Reference proteome</keyword>
<name>A0A4Y2SV74_ARAVE</name>
<evidence type="ECO:0000313" key="3">
    <source>
        <dbReference type="Proteomes" id="UP000499080"/>
    </source>
</evidence>
<protein>
    <submittedName>
        <fullName evidence="2">Uncharacterized protein</fullName>
    </submittedName>
</protein>
<organism evidence="2 3">
    <name type="scientific">Araneus ventricosus</name>
    <name type="common">Orbweaver spider</name>
    <name type="synonym">Epeira ventricosa</name>
    <dbReference type="NCBI Taxonomy" id="182803"/>
    <lineage>
        <taxon>Eukaryota</taxon>
        <taxon>Metazoa</taxon>
        <taxon>Ecdysozoa</taxon>
        <taxon>Arthropoda</taxon>
        <taxon>Chelicerata</taxon>
        <taxon>Arachnida</taxon>
        <taxon>Araneae</taxon>
        <taxon>Araneomorphae</taxon>
        <taxon>Entelegynae</taxon>
        <taxon>Araneoidea</taxon>
        <taxon>Araneidae</taxon>
        <taxon>Araneus</taxon>
    </lineage>
</organism>
<dbReference type="EMBL" id="BGPR01024238">
    <property type="protein sequence ID" value="GBN92147.1"/>
    <property type="molecule type" value="Genomic_DNA"/>
</dbReference>
<reference evidence="2 3" key="1">
    <citation type="journal article" date="2019" name="Sci. Rep.">
        <title>Orb-weaving spider Araneus ventricosus genome elucidates the spidroin gene catalogue.</title>
        <authorList>
            <person name="Kono N."/>
            <person name="Nakamura H."/>
            <person name="Ohtoshi R."/>
            <person name="Moran D.A.P."/>
            <person name="Shinohara A."/>
            <person name="Yoshida Y."/>
            <person name="Fujiwara M."/>
            <person name="Mori M."/>
            <person name="Tomita M."/>
            <person name="Arakawa K."/>
        </authorList>
    </citation>
    <scope>NUCLEOTIDE SEQUENCE [LARGE SCALE GENOMIC DNA]</scope>
</reference>
<evidence type="ECO:0000313" key="2">
    <source>
        <dbReference type="EMBL" id="GBN92147.1"/>
    </source>
</evidence>